<gene>
    <name evidence="1" type="ORF">EHR08_15805</name>
</gene>
<keyword evidence="2" id="KW-1185">Reference proteome</keyword>
<reference evidence="1" key="1">
    <citation type="journal article" date="2019" name="PLoS Negl. Trop. Dis.">
        <title>Revisiting the worldwide diversity of Leptospira species in the environment.</title>
        <authorList>
            <person name="Vincent A.T."/>
            <person name="Schiettekatte O."/>
            <person name="Bourhy P."/>
            <person name="Veyrier F.J."/>
            <person name="Picardeau M."/>
        </authorList>
    </citation>
    <scope>NUCLEOTIDE SEQUENCE [LARGE SCALE GENOMIC DNA]</scope>
    <source>
        <strain evidence="1">201601109</strain>
    </source>
</reference>
<organism evidence="1 2">
    <name type="scientific">Leptospira bandrabouensis</name>
    <dbReference type="NCBI Taxonomy" id="2484903"/>
    <lineage>
        <taxon>Bacteria</taxon>
        <taxon>Pseudomonadati</taxon>
        <taxon>Spirochaetota</taxon>
        <taxon>Spirochaetia</taxon>
        <taxon>Leptospirales</taxon>
        <taxon>Leptospiraceae</taxon>
        <taxon>Leptospira</taxon>
    </lineage>
</organism>
<comment type="caution">
    <text evidence="1">The sequence shown here is derived from an EMBL/GenBank/DDBJ whole genome shotgun (WGS) entry which is preliminary data.</text>
</comment>
<accession>A0A6H3NLQ7</accession>
<dbReference type="OrthoDB" id="324356at2"/>
<evidence type="ECO:0000313" key="2">
    <source>
        <dbReference type="Proteomes" id="UP000297649"/>
    </source>
</evidence>
<dbReference type="AlphaFoldDB" id="A0A6H3NLQ7"/>
<evidence type="ECO:0008006" key="3">
    <source>
        <dbReference type="Google" id="ProtNLM"/>
    </source>
</evidence>
<proteinExistence type="predicted"/>
<name>A0A6H3NLQ7_9LEPT</name>
<protein>
    <recommendedName>
        <fullName evidence="3">DUF2778 domain-containing protein</fullName>
    </recommendedName>
</protein>
<dbReference type="EMBL" id="RQHU01000019">
    <property type="protein sequence ID" value="TGN12811.1"/>
    <property type="molecule type" value="Genomic_DNA"/>
</dbReference>
<sequence length="196" mass="22201">MIDPKQRERIKSFIANQYNVNFNEWVVVGIRGGLPNENGIIIQNSNANDEWNDTIIRIKNDTALAYQGTLDAGKKWIDAPMNPKGTFRIGEGLHYFGPGLHDNKPAFRAMSKLFGSRDSNKDGKWNSADLQVTEAYPGEFGVNIHAMYRDGKVYGNSAGCLVLKHFWNSTDWNEFKTSLYKLQKFPVVIVNAERIT</sequence>
<dbReference type="RefSeq" id="WP_135744026.1">
    <property type="nucleotide sequence ID" value="NZ_RQHT01000012.1"/>
</dbReference>
<dbReference type="Proteomes" id="UP000297649">
    <property type="component" value="Unassembled WGS sequence"/>
</dbReference>
<evidence type="ECO:0000313" key="1">
    <source>
        <dbReference type="EMBL" id="TGN12811.1"/>
    </source>
</evidence>